<reference evidence="1" key="2">
    <citation type="submission" date="2021-08" db="EMBL/GenBank/DDBJ databases">
        <authorList>
            <person name="Tani A."/>
            <person name="Ola A."/>
            <person name="Ogura Y."/>
            <person name="Katsura K."/>
            <person name="Hayashi T."/>
        </authorList>
    </citation>
    <scope>NUCLEOTIDE SEQUENCE</scope>
    <source>
        <strain evidence="1">DSM 19015</strain>
    </source>
</reference>
<evidence type="ECO:0000313" key="2">
    <source>
        <dbReference type="Proteomes" id="UP001055125"/>
    </source>
</evidence>
<dbReference type="Proteomes" id="UP001055125">
    <property type="component" value="Unassembled WGS sequence"/>
</dbReference>
<dbReference type="EMBL" id="BPQP01000001">
    <property type="protein sequence ID" value="GJD92914.1"/>
    <property type="molecule type" value="Genomic_DNA"/>
</dbReference>
<name>A0ABQ4RRT2_9HYPH</name>
<sequence>MFRDWVLAACDLFFGARRPWRDLELEAEARRQAIVAFHMRHAERIWTARDQAWATLSPAEREFLHGSHSGGR</sequence>
<evidence type="ECO:0000313" key="1">
    <source>
        <dbReference type="EMBL" id="GJD92914.1"/>
    </source>
</evidence>
<proteinExistence type="predicted"/>
<comment type="caution">
    <text evidence="1">The sequence shown here is derived from an EMBL/GenBank/DDBJ whole genome shotgun (WGS) entry which is preliminary data.</text>
</comment>
<accession>A0ABQ4RRT2</accession>
<gene>
    <name evidence="1" type="ORF">OCOJLMKI_0097</name>
</gene>
<keyword evidence="2" id="KW-1185">Reference proteome</keyword>
<reference evidence="1" key="1">
    <citation type="journal article" date="2021" name="Front. Microbiol.">
        <title>Comprehensive Comparative Genomics and Phenotyping of Methylobacterium Species.</title>
        <authorList>
            <person name="Alessa O."/>
            <person name="Ogura Y."/>
            <person name="Fujitani Y."/>
            <person name="Takami H."/>
            <person name="Hayashi T."/>
            <person name="Sahin N."/>
            <person name="Tani A."/>
        </authorList>
    </citation>
    <scope>NUCLEOTIDE SEQUENCE</scope>
    <source>
        <strain evidence="1">DSM 19015</strain>
    </source>
</reference>
<dbReference type="RefSeq" id="WP_238242011.1">
    <property type="nucleotide sequence ID" value="NZ_BPQP01000001.1"/>
</dbReference>
<protein>
    <submittedName>
        <fullName evidence="1">Uncharacterized protein</fullName>
    </submittedName>
</protein>
<organism evidence="1 2">
    <name type="scientific">Methylobacterium iners</name>
    <dbReference type="NCBI Taxonomy" id="418707"/>
    <lineage>
        <taxon>Bacteria</taxon>
        <taxon>Pseudomonadati</taxon>
        <taxon>Pseudomonadota</taxon>
        <taxon>Alphaproteobacteria</taxon>
        <taxon>Hyphomicrobiales</taxon>
        <taxon>Methylobacteriaceae</taxon>
        <taxon>Methylobacterium</taxon>
    </lineage>
</organism>